<dbReference type="EMBL" id="CYZL01000019">
    <property type="protein sequence ID" value="CUO64939.1"/>
    <property type="molecule type" value="Genomic_DNA"/>
</dbReference>
<dbReference type="PROSITE" id="PS51379">
    <property type="entry name" value="4FE4S_FER_2"/>
    <property type="match status" value="2"/>
</dbReference>
<dbReference type="PROSITE" id="PS00198">
    <property type="entry name" value="4FE4S_FER_1"/>
    <property type="match status" value="1"/>
</dbReference>
<evidence type="ECO:0000313" key="21">
    <source>
        <dbReference type="Proteomes" id="UP000262524"/>
    </source>
</evidence>
<dbReference type="EMBL" id="QRQO01000002">
    <property type="protein sequence ID" value="RHN17823.1"/>
    <property type="molecule type" value="Genomic_DNA"/>
</dbReference>
<dbReference type="Gene3D" id="3.30.70.20">
    <property type="match status" value="1"/>
</dbReference>
<name>A0A173RS53_9FIRM</name>
<dbReference type="EMBL" id="QRNJ01000007">
    <property type="protein sequence ID" value="RHK40987.1"/>
    <property type="molecule type" value="Genomic_DNA"/>
</dbReference>
<evidence type="ECO:0000256" key="2">
    <source>
        <dbReference type="ARBA" id="ARBA00003532"/>
    </source>
</evidence>
<evidence type="ECO:0000256" key="10">
    <source>
        <dbReference type="ARBA" id="ARBA00023014"/>
    </source>
</evidence>
<dbReference type="GO" id="GO:0051539">
    <property type="term" value="F:4 iron, 4 sulfur cluster binding"/>
    <property type="evidence" value="ECO:0007669"/>
    <property type="project" value="UniProtKB-KW"/>
</dbReference>
<dbReference type="Proteomes" id="UP000284621">
    <property type="component" value="Unassembled WGS sequence"/>
</dbReference>
<evidence type="ECO:0000313" key="13">
    <source>
        <dbReference type="EMBL" id="CUO64939.1"/>
    </source>
</evidence>
<dbReference type="AlphaFoldDB" id="A0A173RS53"/>
<dbReference type="GeneID" id="75047074"/>
<evidence type="ECO:0000256" key="6">
    <source>
        <dbReference type="ARBA" id="ARBA00022723"/>
    </source>
</evidence>
<reference evidence="19 20" key="1">
    <citation type="submission" date="2015-09" db="EMBL/GenBank/DDBJ databases">
        <authorList>
            <consortium name="Pathogen Informatics"/>
        </authorList>
    </citation>
    <scope>NUCLEOTIDE SEQUENCE [LARGE SCALE GENOMIC DNA]</scope>
    <source>
        <strain evidence="13 20">2789STDY5834835</strain>
        <strain evidence="12 19">2789STDY5834966</strain>
    </source>
</reference>
<evidence type="ECO:0000256" key="7">
    <source>
        <dbReference type="ARBA" id="ARBA00022737"/>
    </source>
</evidence>
<dbReference type="InterPro" id="IPR017900">
    <property type="entry name" value="4Fe4S_Fe_S_CS"/>
</dbReference>
<evidence type="ECO:0000259" key="11">
    <source>
        <dbReference type="PROSITE" id="PS51379"/>
    </source>
</evidence>
<comment type="function">
    <text evidence="2">Ferredoxins are iron-sulfur proteins that transfer electrons in a wide variety of metabolic reactions.</text>
</comment>
<keyword evidence="10" id="KW-0411">Iron-sulfur</keyword>
<dbReference type="EMBL" id="QSID01000002">
    <property type="protein sequence ID" value="RHC67570.1"/>
    <property type="molecule type" value="Genomic_DNA"/>
</dbReference>
<evidence type="ECO:0000313" key="23">
    <source>
        <dbReference type="Proteomes" id="UP000283700"/>
    </source>
</evidence>
<dbReference type="EMBL" id="QSOE01000005">
    <property type="protein sequence ID" value="RGI92077.1"/>
    <property type="molecule type" value="Genomic_DNA"/>
</dbReference>
<dbReference type="Proteomes" id="UP000283700">
    <property type="component" value="Unassembled WGS sequence"/>
</dbReference>
<reference evidence="21 22" key="2">
    <citation type="submission" date="2018-08" db="EMBL/GenBank/DDBJ databases">
        <title>A genome reference for cultivated species of the human gut microbiota.</title>
        <authorList>
            <person name="Zou Y."/>
            <person name="Xue W."/>
            <person name="Luo G."/>
        </authorList>
    </citation>
    <scope>NUCLEOTIDE SEQUENCE [LARGE SCALE GENOMIC DNA]</scope>
    <source>
        <strain evidence="18 23">AF31-17AC</strain>
        <strain evidence="17 22">AF45-14BH</strain>
        <strain evidence="16 24">AM34-3LB</strain>
        <strain evidence="15 25">AM48-23BH</strain>
        <strain evidence="14 21">TM10-1AC</strain>
    </source>
</reference>
<keyword evidence="6" id="KW-0479">Metal-binding</keyword>
<accession>A0A173RS53</accession>
<dbReference type="EMBL" id="QSEP01000001">
    <property type="protein sequence ID" value="RGZ86879.1"/>
    <property type="molecule type" value="Genomic_DNA"/>
</dbReference>
<dbReference type="PANTHER" id="PTHR24960">
    <property type="entry name" value="PHOTOSYSTEM I IRON-SULFUR CENTER-RELATED"/>
    <property type="match status" value="1"/>
</dbReference>
<dbReference type="OrthoDB" id="9803397at2"/>
<dbReference type="Proteomes" id="UP000095679">
    <property type="component" value="Unassembled WGS sequence"/>
</dbReference>
<keyword evidence="8" id="KW-0249">Electron transport</keyword>
<protein>
    <recommendedName>
        <fullName evidence="3">Ferredoxin</fullName>
    </recommendedName>
</protein>
<evidence type="ECO:0000256" key="5">
    <source>
        <dbReference type="ARBA" id="ARBA00022485"/>
    </source>
</evidence>
<evidence type="ECO:0000313" key="15">
    <source>
        <dbReference type="EMBL" id="RGZ86879.1"/>
    </source>
</evidence>
<gene>
    <name evidence="17" type="ORF">DW068_03115</name>
    <name evidence="16" type="ORF">DW833_02685</name>
    <name evidence="15" type="ORF">DW972_00275</name>
    <name evidence="18" type="ORF">DWZ29_01430</name>
    <name evidence="14" type="ORF">DXD91_01490</name>
    <name evidence="13" type="ORF">ERS852450_02156</name>
    <name evidence="12" type="ORF">ERS852578_00342</name>
</gene>
<dbReference type="Pfam" id="PF13187">
    <property type="entry name" value="Fer4_9"/>
    <property type="match status" value="1"/>
</dbReference>
<evidence type="ECO:0000313" key="16">
    <source>
        <dbReference type="EMBL" id="RHC67570.1"/>
    </source>
</evidence>
<evidence type="ECO:0000313" key="22">
    <source>
        <dbReference type="Proteomes" id="UP000283497"/>
    </source>
</evidence>
<evidence type="ECO:0000313" key="14">
    <source>
        <dbReference type="EMBL" id="RGI92077.1"/>
    </source>
</evidence>
<evidence type="ECO:0000313" key="25">
    <source>
        <dbReference type="Proteomes" id="UP000286561"/>
    </source>
</evidence>
<dbReference type="InterPro" id="IPR017896">
    <property type="entry name" value="4Fe4S_Fe-S-bd"/>
</dbReference>
<keyword evidence="5" id="KW-0004">4Fe-4S</keyword>
<dbReference type="Proteomes" id="UP000095390">
    <property type="component" value="Unassembled WGS sequence"/>
</dbReference>
<evidence type="ECO:0000256" key="9">
    <source>
        <dbReference type="ARBA" id="ARBA00023004"/>
    </source>
</evidence>
<evidence type="ECO:0000313" key="17">
    <source>
        <dbReference type="EMBL" id="RHK40987.1"/>
    </source>
</evidence>
<feature type="domain" description="4Fe-4S ferredoxin-type" evidence="11">
    <location>
        <begin position="1"/>
        <end position="28"/>
    </location>
</feature>
<evidence type="ECO:0000256" key="1">
    <source>
        <dbReference type="ARBA" id="ARBA00001966"/>
    </source>
</evidence>
<dbReference type="SUPFAM" id="SSF54862">
    <property type="entry name" value="4Fe-4S ferredoxins"/>
    <property type="match status" value="1"/>
</dbReference>
<keyword evidence="4" id="KW-0813">Transport</keyword>
<dbReference type="Proteomes" id="UP000283497">
    <property type="component" value="Unassembled WGS sequence"/>
</dbReference>
<dbReference type="GO" id="GO:0005737">
    <property type="term" value="C:cytoplasm"/>
    <property type="evidence" value="ECO:0007669"/>
    <property type="project" value="TreeGrafter"/>
</dbReference>
<dbReference type="InterPro" id="IPR050157">
    <property type="entry name" value="PSI_iron-sulfur_center"/>
</dbReference>
<evidence type="ECO:0000313" key="18">
    <source>
        <dbReference type="EMBL" id="RHN17823.1"/>
    </source>
</evidence>
<dbReference type="EMBL" id="CYYC01000003">
    <property type="protein sequence ID" value="CUM80495.1"/>
    <property type="molecule type" value="Genomic_DNA"/>
</dbReference>
<sequence>MAYVISDDCISCGTCEGECPAGAISEGDGKYEIDADTCMDCGSCAGACPAGAISQE</sequence>
<evidence type="ECO:0000256" key="3">
    <source>
        <dbReference type="ARBA" id="ARBA00013529"/>
    </source>
</evidence>
<evidence type="ECO:0000313" key="12">
    <source>
        <dbReference type="EMBL" id="CUM80495.1"/>
    </source>
</evidence>
<evidence type="ECO:0000313" key="24">
    <source>
        <dbReference type="Proteomes" id="UP000284621"/>
    </source>
</evidence>
<keyword evidence="7" id="KW-0677">Repeat</keyword>
<dbReference type="RefSeq" id="WP_005349347.1">
    <property type="nucleotide sequence ID" value="NZ_BLYK01000012.1"/>
</dbReference>
<evidence type="ECO:0000256" key="8">
    <source>
        <dbReference type="ARBA" id="ARBA00022982"/>
    </source>
</evidence>
<evidence type="ECO:0000313" key="20">
    <source>
        <dbReference type="Proteomes" id="UP000095679"/>
    </source>
</evidence>
<keyword evidence="24" id="KW-1185">Reference proteome</keyword>
<dbReference type="Proteomes" id="UP000262524">
    <property type="component" value="Unassembled WGS sequence"/>
</dbReference>
<proteinExistence type="predicted"/>
<keyword evidence="9" id="KW-0408">Iron</keyword>
<dbReference type="Proteomes" id="UP000286561">
    <property type="component" value="Unassembled WGS sequence"/>
</dbReference>
<feature type="domain" description="4Fe-4S ferredoxin-type" evidence="11">
    <location>
        <begin position="29"/>
        <end position="56"/>
    </location>
</feature>
<organism evidence="12 19">
    <name type="scientific">Anaerobutyricum hallii</name>
    <dbReference type="NCBI Taxonomy" id="39488"/>
    <lineage>
        <taxon>Bacteria</taxon>
        <taxon>Bacillati</taxon>
        <taxon>Bacillota</taxon>
        <taxon>Clostridia</taxon>
        <taxon>Lachnospirales</taxon>
        <taxon>Lachnospiraceae</taxon>
        <taxon>Anaerobutyricum</taxon>
    </lineage>
</organism>
<evidence type="ECO:0000256" key="4">
    <source>
        <dbReference type="ARBA" id="ARBA00022448"/>
    </source>
</evidence>
<dbReference type="FunFam" id="3.30.70.20:FF:000045">
    <property type="entry name" value="Ferredoxin, 4Fe-4S"/>
    <property type="match status" value="1"/>
</dbReference>
<dbReference type="PANTHER" id="PTHR24960:SF79">
    <property type="entry name" value="PHOTOSYSTEM I IRON-SULFUR CENTER"/>
    <property type="match status" value="1"/>
</dbReference>
<comment type="cofactor">
    <cofactor evidence="1">
        <name>[4Fe-4S] cluster</name>
        <dbReference type="ChEBI" id="CHEBI:49883"/>
    </cofactor>
</comment>
<dbReference type="GO" id="GO:0046872">
    <property type="term" value="F:metal ion binding"/>
    <property type="evidence" value="ECO:0007669"/>
    <property type="project" value="UniProtKB-KW"/>
</dbReference>
<evidence type="ECO:0000313" key="19">
    <source>
        <dbReference type="Proteomes" id="UP000095390"/>
    </source>
</evidence>